<dbReference type="InterPro" id="IPR023828">
    <property type="entry name" value="Peptidase_S8_Ser-AS"/>
</dbReference>
<dbReference type="Pfam" id="PF00082">
    <property type="entry name" value="Peptidase_S8"/>
    <property type="match status" value="1"/>
</dbReference>
<keyword evidence="4" id="KW-0720">Serine protease</keyword>
<reference evidence="7 8" key="1">
    <citation type="submission" date="2020-02" db="EMBL/GenBank/DDBJ databases">
        <title>complete genome sequence of Rhodobacteraceae bacterium.</title>
        <authorList>
            <person name="Park J."/>
            <person name="Kim Y.-S."/>
            <person name="Kim K.-H."/>
        </authorList>
    </citation>
    <scope>NUCLEOTIDE SEQUENCE [LARGE SCALE GENOMIC DNA]</scope>
    <source>
        <strain evidence="7 8">RR4-56</strain>
    </source>
</reference>
<dbReference type="Gene3D" id="3.40.50.200">
    <property type="entry name" value="Peptidase S8/S53 domain"/>
    <property type="match status" value="1"/>
</dbReference>
<keyword evidence="2" id="KW-0645">Protease</keyword>
<evidence type="ECO:0000256" key="3">
    <source>
        <dbReference type="ARBA" id="ARBA00022801"/>
    </source>
</evidence>
<dbReference type="RefSeq" id="WP_165095879.1">
    <property type="nucleotide sequence ID" value="NZ_CP049056.1"/>
</dbReference>
<keyword evidence="8" id="KW-1185">Reference proteome</keyword>
<dbReference type="InterPro" id="IPR036852">
    <property type="entry name" value="Peptidase_S8/S53_dom_sf"/>
</dbReference>
<dbReference type="GO" id="GO:0004252">
    <property type="term" value="F:serine-type endopeptidase activity"/>
    <property type="evidence" value="ECO:0007669"/>
    <property type="project" value="InterPro"/>
</dbReference>
<comment type="similarity">
    <text evidence="1 5">Belongs to the peptidase S8 family.</text>
</comment>
<dbReference type="PROSITE" id="PS00138">
    <property type="entry name" value="SUBTILASE_SER"/>
    <property type="match status" value="1"/>
</dbReference>
<evidence type="ECO:0000256" key="4">
    <source>
        <dbReference type="ARBA" id="ARBA00022825"/>
    </source>
</evidence>
<comment type="caution">
    <text evidence="5">Lacks conserved residue(s) required for the propagation of feature annotation.</text>
</comment>
<dbReference type="PANTHER" id="PTHR43806">
    <property type="entry name" value="PEPTIDASE S8"/>
    <property type="match status" value="1"/>
</dbReference>
<evidence type="ECO:0000259" key="6">
    <source>
        <dbReference type="Pfam" id="PF00082"/>
    </source>
</evidence>
<evidence type="ECO:0000313" key="8">
    <source>
        <dbReference type="Proteomes" id="UP000503336"/>
    </source>
</evidence>
<dbReference type="InterPro" id="IPR050131">
    <property type="entry name" value="Peptidase_S8_subtilisin-like"/>
</dbReference>
<dbReference type="KEGG" id="hdh:G5B40_05100"/>
<dbReference type="SUPFAM" id="SSF52743">
    <property type="entry name" value="Subtilisin-like"/>
    <property type="match status" value="1"/>
</dbReference>
<dbReference type="PROSITE" id="PS51892">
    <property type="entry name" value="SUBTILASE"/>
    <property type="match status" value="1"/>
</dbReference>
<evidence type="ECO:0000256" key="5">
    <source>
        <dbReference type="PROSITE-ProRule" id="PRU01240"/>
    </source>
</evidence>
<dbReference type="PANTHER" id="PTHR43806:SF11">
    <property type="entry name" value="CEREVISIN-RELATED"/>
    <property type="match status" value="1"/>
</dbReference>
<dbReference type="EMBL" id="CP049056">
    <property type="protein sequence ID" value="QIE54880.1"/>
    <property type="molecule type" value="Genomic_DNA"/>
</dbReference>
<sequence length="385" mass="41477">MVTINRNLGPKASESKWRETIGILASSEDWIAHIDTGLFSHEALGWSEAAGWPENILIDEGLNVFDPGGPFGSKPLTDLTITGGLVARATQVPDHGVKTLSVILGATEEFRGVAPGARVRPYRAANGPVFVGEAKTGAIGDALDHALSAPHPPRVVSISMGNPGGAPVHLLNVFGVKSTPGMQKRTVDAINRAYEMGVIICCAGGQIHDTVAYPARFKRTIAVGGLTEPASRFTCGQYPDGGYGENALIDVWAQAANLNRAAGVRAPNGELLRFFADSDDPRNVERKPVGTSYAAPQVAAAAALWVARHRTALERFEERWKIVEAFRKALRESADDARVLRRVHAGPNDRIRVRALNIEALLSMEPDLRAAYDRIPRHSAHSSWL</sequence>
<protein>
    <submittedName>
        <fullName evidence="7">S8/S53 family peptidase</fullName>
    </submittedName>
</protein>
<dbReference type="Proteomes" id="UP000503336">
    <property type="component" value="Chromosome"/>
</dbReference>
<dbReference type="AlphaFoldDB" id="A0A7L5BSY6"/>
<evidence type="ECO:0000256" key="1">
    <source>
        <dbReference type="ARBA" id="ARBA00011073"/>
    </source>
</evidence>
<organism evidence="7 8">
    <name type="scientific">Pikeienuella piscinae</name>
    <dbReference type="NCBI Taxonomy" id="2748098"/>
    <lineage>
        <taxon>Bacteria</taxon>
        <taxon>Pseudomonadati</taxon>
        <taxon>Pseudomonadota</taxon>
        <taxon>Alphaproteobacteria</taxon>
        <taxon>Rhodobacterales</taxon>
        <taxon>Paracoccaceae</taxon>
        <taxon>Pikeienuella</taxon>
    </lineage>
</organism>
<name>A0A7L5BSY6_9RHOB</name>
<evidence type="ECO:0000313" key="7">
    <source>
        <dbReference type="EMBL" id="QIE54880.1"/>
    </source>
</evidence>
<proteinExistence type="inferred from homology"/>
<keyword evidence="3" id="KW-0378">Hydrolase</keyword>
<evidence type="ECO:0000256" key="2">
    <source>
        <dbReference type="ARBA" id="ARBA00022670"/>
    </source>
</evidence>
<dbReference type="InterPro" id="IPR000209">
    <property type="entry name" value="Peptidase_S8/S53_dom"/>
</dbReference>
<accession>A0A7L5BSY6</accession>
<dbReference type="GO" id="GO:0006508">
    <property type="term" value="P:proteolysis"/>
    <property type="evidence" value="ECO:0007669"/>
    <property type="project" value="UniProtKB-KW"/>
</dbReference>
<gene>
    <name evidence="7" type="ORF">G5B40_05100</name>
</gene>
<feature type="domain" description="Peptidase S8/S53" evidence="6">
    <location>
        <begin position="91"/>
        <end position="334"/>
    </location>
</feature>
<dbReference type="CDD" id="cd00306">
    <property type="entry name" value="Peptidases_S8_S53"/>
    <property type="match status" value="1"/>
</dbReference>